<feature type="binding site" evidence="8">
    <location>
        <begin position="9"/>
        <end position="11"/>
    </location>
    <ligand>
        <name>ATP</name>
        <dbReference type="ChEBI" id="CHEBI:30616"/>
    </ligand>
</feature>
<dbReference type="Gene3D" id="3.40.50.620">
    <property type="entry name" value="HUPs"/>
    <property type="match status" value="1"/>
</dbReference>
<evidence type="ECO:0000256" key="9">
    <source>
        <dbReference type="RuleBase" id="RU363036"/>
    </source>
</evidence>
<comment type="similarity">
    <text evidence="1 8 9">Belongs to the class-I aminoacyl-tRNA synthetase family.</text>
</comment>
<dbReference type="InterPro" id="IPR050203">
    <property type="entry name" value="Trp-tRNA_synthetase"/>
</dbReference>
<dbReference type="SUPFAM" id="SSF52374">
    <property type="entry name" value="Nucleotidylyl transferase"/>
    <property type="match status" value="1"/>
</dbReference>
<dbReference type="Proteomes" id="UP000231550">
    <property type="component" value="Unassembled WGS sequence"/>
</dbReference>
<evidence type="ECO:0000256" key="2">
    <source>
        <dbReference type="ARBA" id="ARBA00022598"/>
    </source>
</evidence>
<evidence type="ECO:0000256" key="8">
    <source>
        <dbReference type="HAMAP-Rule" id="MF_00140"/>
    </source>
</evidence>
<dbReference type="CDD" id="cd00806">
    <property type="entry name" value="TrpRS_core"/>
    <property type="match status" value="1"/>
</dbReference>
<dbReference type="InterPro" id="IPR014729">
    <property type="entry name" value="Rossmann-like_a/b/a_fold"/>
</dbReference>
<feature type="binding site" evidence="8">
    <location>
        <begin position="17"/>
        <end position="18"/>
    </location>
    <ligand>
        <name>ATP</name>
        <dbReference type="ChEBI" id="CHEBI:30616"/>
    </ligand>
</feature>
<evidence type="ECO:0000313" key="10">
    <source>
        <dbReference type="EMBL" id="PIQ74431.1"/>
    </source>
</evidence>
<comment type="caution">
    <text evidence="10">The sequence shown here is derived from an EMBL/GenBank/DDBJ whole genome shotgun (WGS) entry which is preliminary data.</text>
</comment>
<dbReference type="PANTHER" id="PTHR43766:SF1">
    <property type="entry name" value="TRYPTOPHAN--TRNA LIGASE, MITOCHONDRIAL"/>
    <property type="match status" value="1"/>
</dbReference>
<dbReference type="InterPro" id="IPR002306">
    <property type="entry name" value="Trp-tRNA-ligase"/>
</dbReference>
<feature type="binding site" evidence="8">
    <location>
        <begin position="193"/>
        <end position="197"/>
    </location>
    <ligand>
        <name>ATP</name>
        <dbReference type="ChEBI" id="CHEBI:30616"/>
    </ligand>
</feature>
<keyword evidence="3 8" id="KW-0547">Nucleotide-binding</keyword>
<dbReference type="InterPro" id="IPR024109">
    <property type="entry name" value="Trp-tRNA-ligase_bac-type"/>
</dbReference>
<evidence type="ECO:0000256" key="7">
    <source>
        <dbReference type="ARBA" id="ARBA00049929"/>
    </source>
</evidence>
<keyword evidence="2 8" id="KW-0436">Ligase</keyword>
<evidence type="ECO:0000256" key="3">
    <source>
        <dbReference type="ARBA" id="ARBA00022741"/>
    </source>
</evidence>
<dbReference type="Gene3D" id="1.10.240.10">
    <property type="entry name" value="Tyrosyl-Transfer RNA Synthetase"/>
    <property type="match status" value="1"/>
</dbReference>
<evidence type="ECO:0000256" key="5">
    <source>
        <dbReference type="ARBA" id="ARBA00022917"/>
    </source>
</evidence>
<keyword evidence="6 8" id="KW-0030">Aminoacyl-tRNA synthetase</keyword>
<protein>
    <recommendedName>
        <fullName evidence="8">Tryptophan--tRNA ligase</fullName>
        <ecNumber evidence="8">6.1.1.2</ecNumber>
    </recommendedName>
    <alternativeName>
        <fullName evidence="8">Tryptophanyl-tRNA synthetase</fullName>
        <shortName evidence="8">TrpRS</shortName>
    </alternativeName>
</protein>
<feature type="short sequence motif" description="'HIGH' region" evidence="8">
    <location>
        <begin position="10"/>
        <end position="18"/>
    </location>
</feature>
<evidence type="ECO:0000256" key="1">
    <source>
        <dbReference type="ARBA" id="ARBA00005594"/>
    </source>
</evidence>
<dbReference type="PROSITE" id="PS00178">
    <property type="entry name" value="AA_TRNA_LIGASE_I"/>
    <property type="match status" value="1"/>
</dbReference>
<organism evidence="10 11">
    <name type="scientific">Candidatus Portnoybacteria bacterium CG11_big_fil_rev_8_21_14_0_20_44_10</name>
    <dbReference type="NCBI Taxonomy" id="1974818"/>
    <lineage>
        <taxon>Bacteria</taxon>
        <taxon>Candidatus Portnoyibacteriota</taxon>
    </lineage>
</organism>
<feature type="short sequence motif" description="'KMSKS' region" evidence="8">
    <location>
        <begin position="193"/>
        <end position="197"/>
    </location>
</feature>
<dbReference type="GO" id="GO:0006436">
    <property type="term" value="P:tryptophanyl-tRNA aminoacylation"/>
    <property type="evidence" value="ECO:0007669"/>
    <property type="project" value="UniProtKB-UniRule"/>
</dbReference>
<dbReference type="GO" id="GO:0005829">
    <property type="term" value="C:cytosol"/>
    <property type="evidence" value="ECO:0007669"/>
    <property type="project" value="TreeGrafter"/>
</dbReference>
<comment type="subcellular location">
    <subcellularLocation>
        <location evidence="8">Cytoplasm</location>
    </subcellularLocation>
</comment>
<comment type="function">
    <text evidence="8">Catalyzes the attachment of tryptophan to tRNA(Trp).</text>
</comment>
<comment type="catalytic activity">
    <reaction evidence="7 8">
        <text>tRNA(Trp) + L-tryptophan + ATP = L-tryptophyl-tRNA(Trp) + AMP + diphosphate + H(+)</text>
        <dbReference type="Rhea" id="RHEA:24080"/>
        <dbReference type="Rhea" id="RHEA-COMP:9671"/>
        <dbReference type="Rhea" id="RHEA-COMP:9705"/>
        <dbReference type="ChEBI" id="CHEBI:15378"/>
        <dbReference type="ChEBI" id="CHEBI:30616"/>
        <dbReference type="ChEBI" id="CHEBI:33019"/>
        <dbReference type="ChEBI" id="CHEBI:57912"/>
        <dbReference type="ChEBI" id="CHEBI:78442"/>
        <dbReference type="ChEBI" id="CHEBI:78535"/>
        <dbReference type="ChEBI" id="CHEBI:456215"/>
        <dbReference type="EC" id="6.1.1.2"/>
    </reaction>
</comment>
<keyword evidence="5 8" id="KW-0648">Protein biosynthesis</keyword>
<evidence type="ECO:0000256" key="6">
    <source>
        <dbReference type="ARBA" id="ARBA00023146"/>
    </source>
</evidence>
<dbReference type="PRINTS" id="PR01039">
    <property type="entry name" value="TRNASYNTHTRP"/>
</dbReference>
<proteinExistence type="inferred from homology"/>
<keyword evidence="4 8" id="KW-0067">ATP-binding</keyword>
<dbReference type="PANTHER" id="PTHR43766">
    <property type="entry name" value="TRYPTOPHAN--TRNA LIGASE, MITOCHONDRIAL"/>
    <property type="match status" value="1"/>
</dbReference>
<reference evidence="10 11" key="1">
    <citation type="submission" date="2017-09" db="EMBL/GenBank/DDBJ databases">
        <title>Depth-based differentiation of microbial function through sediment-hosted aquifers and enrichment of novel symbionts in the deep terrestrial subsurface.</title>
        <authorList>
            <person name="Probst A.J."/>
            <person name="Ladd B."/>
            <person name="Jarett J.K."/>
            <person name="Geller-Mcgrath D.E."/>
            <person name="Sieber C.M."/>
            <person name="Emerson J.B."/>
            <person name="Anantharaman K."/>
            <person name="Thomas B.C."/>
            <person name="Malmstrom R."/>
            <person name="Stieglmeier M."/>
            <person name="Klingl A."/>
            <person name="Woyke T."/>
            <person name="Ryan C.M."/>
            <person name="Banfield J.F."/>
        </authorList>
    </citation>
    <scope>NUCLEOTIDE SEQUENCE [LARGE SCALE GENOMIC DNA]</scope>
    <source>
        <strain evidence="10">CG11_big_fil_rev_8_21_14_0_20_44_10</strain>
    </source>
</reference>
<evidence type="ECO:0000256" key="4">
    <source>
        <dbReference type="ARBA" id="ARBA00022840"/>
    </source>
</evidence>
<evidence type="ECO:0000313" key="11">
    <source>
        <dbReference type="Proteomes" id="UP000231550"/>
    </source>
</evidence>
<dbReference type="GO" id="GO:0004830">
    <property type="term" value="F:tryptophan-tRNA ligase activity"/>
    <property type="evidence" value="ECO:0007669"/>
    <property type="project" value="UniProtKB-UniRule"/>
</dbReference>
<gene>
    <name evidence="8 10" type="primary">trpS</name>
    <name evidence="10" type="ORF">COV85_02165</name>
</gene>
<dbReference type="EMBL" id="PCVN01000052">
    <property type="protein sequence ID" value="PIQ74431.1"/>
    <property type="molecule type" value="Genomic_DNA"/>
</dbReference>
<comment type="subunit">
    <text evidence="8">Homodimer.</text>
</comment>
<dbReference type="AlphaFoldDB" id="A0A2H0KQI9"/>
<dbReference type="InterPro" id="IPR002305">
    <property type="entry name" value="aa-tRNA-synth_Ic"/>
</dbReference>
<dbReference type="EC" id="6.1.1.2" evidence="8"/>
<feature type="binding site" evidence="8">
    <location>
        <begin position="145"/>
        <end position="147"/>
    </location>
    <ligand>
        <name>ATP</name>
        <dbReference type="ChEBI" id="CHEBI:30616"/>
    </ligand>
</feature>
<dbReference type="HAMAP" id="MF_00140_B">
    <property type="entry name" value="Trp_tRNA_synth_B"/>
    <property type="match status" value="1"/>
</dbReference>
<name>A0A2H0KQI9_9BACT</name>
<dbReference type="FunFam" id="1.10.240.10:FF:000002">
    <property type="entry name" value="Tryptophan--tRNA ligase"/>
    <property type="match status" value="1"/>
</dbReference>
<accession>A0A2H0KQI9</accession>
<feature type="binding site" evidence="8">
    <location>
        <position position="184"/>
    </location>
    <ligand>
        <name>ATP</name>
        <dbReference type="ChEBI" id="CHEBI:30616"/>
    </ligand>
</feature>
<dbReference type="Pfam" id="PF00579">
    <property type="entry name" value="tRNA-synt_1b"/>
    <property type="match status" value="1"/>
</dbReference>
<dbReference type="NCBIfam" id="TIGR00233">
    <property type="entry name" value="trpS"/>
    <property type="match status" value="1"/>
</dbReference>
<feature type="binding site" evidence="8">
    <location>
        <position position="133"/>
    </location>
    <ligand>
        <name>L-tryptophan</name>
        <dbReference type="ChEBI" id="CHEBI:57912"/>
    </ligand>
</feature>
<sequence length="328" mass="37091">MKTVFSGVRPSGAIHLGNYLGAIKNWVELQKNYRCVFCVVDYHAITTPFSPKELSQNALETAATYLAAGIDPKQSLIFVQSHNPDHTEMAWILNTIARIPELERMTQFKEKSEEHKSAINMGLFDYPVLMAADILLYGTDIVPVGEDQEQHVELARTLARRFNQTFGETFKIPESMVRKEGARIMGLDDPNKKMSKSAESSLNYIVLTDTPEVIKGKIKKAVTDSGSEIKYNPENKPAISNLLTIYSLVTDKPIEQLEKDYKDHTSYADFKKDVADAVVEFLTPFQKKFNDLLEKPKEIKKILEDGAKEAREISEKTLREAKKKMGLI</sequence>
<dbReference type="GO" id="GO:0005524">
    <property type="term" value="F:ATP binding"/>
    <property type="evidence" value="ECO:0007669"/>
    <property type="project" value="UniProtKB-UniRule"/>
</dbReference>
<keyword evidence="8" id="KW-0963">Cytoplasm</keyword>
<dbReference type="InterPro" id="IPR001412">
    <property type="entry name" value="aa-tRNA-synth_I_CS"/>
</dbReference>